<evidence type="ECO:0000256" key="3">
    <source>
        <dbReference type="ARBA" id="ARBA00022475"/>
    </source>
</evidence>
<dbReference type="InterPro" id="IPR006685">
    <property type="entry name" value="MscS_channel_2nd"/>
</dbReference>
<comment type="subcellular location">
    <subcellularLocation>
        <location evidence="1">Cell membrane</location>
        <topology evidence="1">Multi-pass membrane protein</topology>
    </subcellularLocation>
</comment>
<evidence type="ECO:0000313" key="11">
    <source>
        <dbReference type="EMBL" id="PJA47155.1"/>
    </source>
</evidence>
<proteinExistence type="inferred from homology"/>
<dbReference type="Gene3D" id="2.30.30.60">
    <property type="match status" value="1"/>
</dbReference>
<evidence type="ECO:0000256" key="7">
    <source>
        <dbReference type="SAM" id="Phobius"/>
    </source>
</evidence>
<evidence type="ECO:0000256" key="1">
    <source>
        <dbReference type="ARBA" id="ARBA00004651"/>
    </source>
</evidence>
<keyword evidence="5 7" id="KW-1133">Transmembrane helix</keyword>
<feature type="transmembrane region" description="Helical" evidence="7">
    <location>
        <begin position="20"/>
        <end position="43"/>
    </location>
</feature>
<dbReference type="GO" id="GO:0055085">
    <property type="term" value="P:transmembrane transport"/>
    <property type="evidence" value="ECO:0007669"/>
    <property type="project" value="InterPro"/>
</dbReference>
<dbReference type="Gene3D" id="1.10.287.1260">
    <property type="match status" value="1"/>
</dbReference>
<dbReference type="InterPro" id="IPR049278">
    <property type="entry name" value="MS_channel_C"/>
</dbReference>
<accession>A0A2M7XH23</accession>
<feature type="transmembrane region" description="Helical" evidence="7">
    <location>
        <begin position="88"/>
        <end position="108"/>
    </location>
</feature>
<feature type="transmembrane region" description="Helical" evidence="7">
    <location>
        <begin position="163"/>
        <end position="183"/>
    </location>
</feature>
<reference evidence="12" key="1">
    <citation type="submission" date="2017-09" db="EMBL/GenBank/DDBJ databases">
        <title>Depth-based differentiation of microbial function through sediment-hosted aquifers and enrichment of novel symbionts in the deep terrestrial subsurface.</title>
        <authorList>
            <person name="Probst A.J."/>
            <person name="Ladd B."/>
            <person name="Jarett J.K."/>
            <person name="Geller-Mcgrath D.E."/>
            <person name="Sieber C.M.K."/>
            <person name="Emerson J.B."/>
            <person name="Anantharaman K."/>
            <person name="Thomas B.C."/>
            <person name="Malmstrom R."/>
            <person name="Stieglmeier M."/>
            <person name="Klingl A."/>
            <person name="Woyke T."/>
            <person name="Ryan C.M."/>
            <person name="Banfield J.F."/>
        </authorList>
    </citation>
    <scope>NUCLEOTIDE SEQUENCE [LARGE SCALE GENOMIC DNA]</scope>
</reference>
<comment type="similarity">
    <text evidence="2">Belongs to the MscS (TC 1.A.23) family.</text>
</comment>
<dbReference type="Proteomes" id="UP000229749">
    <property type="component" value="Unassembled WGS sequence"/>
</dbReference>
<feature type="domain" description="Mechanosensitive ion channel MscS" evidence="8">
    <location>
        <begin position="185"/>
        <end position="251"/>
    </location>
</feature>
<dbReference type="SUPFAM" id="SSF82689">
    <property type="entry name" value="Mechanosensitive channel protein MscS (YggB), C-terminal domain"/>
    <property type="match status" value="1"/>
</dbReference>
<dbReference type="Pfam" id="PF00924">
    <property type="entry name" value="MS_channel_2nd"/>
    <property type="match status" value="1"/>
</dbReference>
<protein>
    <submittedName>
        <fullName evidence="11">Mechanosensitive ion channel protein MscS</fullName>
    </submittedName>
</protein>
<evidence type="ECO:0000259" key="8">
    <source>
        <dbReference type="Pfam" id="PF00924"/>
    </source>
</evidence>
<dbReference type="InterPro" id="IPR049142">
    <property type="entry name" value="MS_channel_1st"/>
</dbReference>
<dbReference type="PANTHER" id="PTHR30566:SF25">
    <property type="entry name" value="INNER MEMBRANE PROTEIN"/>
    <property type="match status" value="1"/>
</dbReference>
<evidence type="ECO:0000256" key="4">
    <source>
        <dbReference type="ARBA" id="ARBA00022692"/>
    </source>
</evidence>
<feature type="domain" description="Mechanosensitive ion channel MscS C-terminal" evidence="9">
    <location>
        <begin position="258"/>
        <end position="343"/>
    </location>
</feature>
<dbReference type="InterPro" id="IPR010920">
    <property type="entry name" value="LSM_dom_sf"/>
</dbReference>
<keyword evidence="6 7" id="KW-0472">Membrane</keyword>
<gene>
    <name evidence="11" type="ORF">CO172_02975</name>
</gene>
<evidence type="ECO:0000259" key="9">
    <source>
        <dbReference type="Pfam" id="PF21082"/>
    </source>
</evidence>
<name>A0A2M7XH23_9BACT</name>
<feature type="transmembrane region" description="Helical" evidence="7">
    <location>
        <begin position="136"/>
        <end position="157"/>
    </location>
</feature>
<feature type="transmembrane region" description="Helical" evidence="7">
    <location>
        <begin position="64"/>
        <end position="82"/>
    </location>
</feature>
<comment type="caution">
    <text evidence="11">The sequence shown here is derived from an EMBL/GenBank/DDBJ whole genome shotgun (WGS) entry which is preliminary data.</text>
</comment>
<dbReference type="SUPFAM" id="SSF50182">
    <property type="entry name" value="Sm-like ribonucleoproteins"/>
    <property type="match status" value="1"/>
</dbReference>
<dbReference type="AlphaFoldDB" id="A0A2M7XH23"/>
<dbReference type="GO" id="GO:0005886">
    <property type="term" value="C:plasma membrane"/>
    <property type="evidence" value="ECO:0007669"/>
    <property type="project" value="UniProtKB-SubCell"/>
</dbReference>
<dbReference type="Pfam" id="PF21088">
    <property type="entry name" value="MS_channel_1st"/>
    <property type="match status" value="1"/>
</dbReference>
<evidence type="ECO:0000256" key="6">
    <source>
        <dbReference type="ARBA" id="ARBA00023136"/>
    </source>
</evidence>
<dbReference type="Gene3D" id="3.30.70.100">
    <property type="match status" value="1"/>
</dbReference>
<evidence type="ECO:0000313" key="12">
    <source>
        <dbReference type="Proteomes" id="UP000229749"/>
    </source>
</evidence>
<dbReference type="SUPFAM" id="SSF82861">
    <property type="entry name" value="Mechanosensitive channel protein MscS (YggB), transmembrane region"/>
    <property type="match status" value="1"/>
</dbReference>
<dbReference type="InterPro" id="IPR011014">
    <property type="entry name" value="MscS_channel_TM-2"/>
</dbReference>
<evidence type="ECO:0000259" key="10">
    <source>
        <dbReference type="Pfam" id="PF21088"/>
    </source>
</evidence>
<dbReference type="Pfam" id="PF21082">
    <property type="entry name" value="MS_channel_3rd"/>
    <property type="match status" value="1"/>
</dbReference>
<evidence type="ECO:0000256" key="2">
    <source>
        <dbReference type="ARBA" id="ARBA00008017"/>
    </source>
</evidence>
<keyword evidence="3" id="KW-1003">Cell membrane</keyword>
<evidence type="ECO:0000256" key="5">
    <source>
        <dbReference type="ARBA" id="ARBA00022989"/>
    </source>
</evidence>
<sequence length="354" mass="40585">MLETLSSWLSYSLLGNTLQTYLSAILIFLGTLLILRIFKFIIIRRLKKVSQVTKTNFDDHLIKVISEVSWWFYVVMAIYIALQFITLPAYISSAAECIVLIVLLYYGVRILQKLIDYGTRHFIENKQTSGKPIDTGIIYLLNKLIHVILWVIAIIWVLSNLGYNVSTLIAGLGIGGIAVALALQNVLGDLFASISLYFDKPFEIGDFIVIDDDAGIVEKIGIKTTRIKTLQGEELIILNSKINSSRIRNFKKMEKRRIVFRVGVAYETKTDLLQKIPSMITGVLEKMKEVEVDRVHFSQFGDSSLIFEIVYYVQNADYNKYMDLQQEMNLAIHERFQKEQIIIAYPTQTIYLKN</sequence>
<dbReference type="EMBL" id="PFWS01000046">
    <property type="protein sequence ID" value="PJA47155.1"/>
    <property type="molecule type" value="Genomic_DNA"/>
</dbReference>
<dbReference type="InterPro" id="IPR011066">
    <property type="entry name" value="MscS_channel_C_sf"/>
</dbReference>
<dbReference type="InterPro" id="IPR023408">
    <property type="entry name" value="MscS_beta-dom_sf"/>
</dbReference>
<dbReference type="PANTHER" id="PTHR30566">
    <property type="entry name" value="YNAI-RELATED MECHANOSENSITIVE ION CHANNEL"/>
    <property type="match status" value="1"/>
</dbReference>
<feature type="domain" description="Mechanosensitive ion channel transmembrane helices 2/3" evidence="10">
    <location>
        <begin position="143"/>
        <end position="184"/>
    </location>
</feature>
<keyword evidence="4 7" id="KW-0812">Transmembrane</keyword>
<organism evidence="11 12">
    <name type="scientific">Candidatus Uhrbacteria bacterium CG_4_9_14_3_um_filter_36_7</name>
    <dbReference type="NCBI Taxonomy" id="1975033"/>
    <lineage>
        <taxon>Bacteria</taxon>
        <taxon>Candidatus Uhriibacteriota</taxon>
    </lineage>
</organism>